<dbReference type="GO" id="GO:0000981">
    <property type="term" value="F:DNA-binding transcription factor activity, RNA polymerase II-specific"/>
    <property type="evidence" value="ECO:0007669"/>
    <property type="project" value="TreeGrafter"/>
</dbReference>
<comment type="subcellular location">
    <subcellularLocation>
        <location evidence="1">Nucleus</location>
    </subcellularLocation>
</comment>
<evidence type="ECO:0000256" key="1">
    <source>
        <dbReference type="ARBA" id="ARBA00004123"/>
    </source>
</evidence>
<dbReference type="InterPro" id="IPR007219">
    <property type="entry name" value="XnlR_reg_dom"/>
</dbReference>
<dbReference type="GO" id="GO:0043565">
    <property type="term" value="F:sequence-specific DNA binding"/>
    <property type="evidence" value="ECO:0007669"/>
    <property type="project" value="TreeGrafter"/>
</dbReference>
<evidence type="ECO:0000256" key="7">
    <source>
        <dbReference type="ARBA" id="ARBA00023242"/>
    </source>
</evidence>
<sequence>MESVSSIASHVEAIVVDGANFCESSPSHSTAQGPPYVTFAKAYFRHVHRAYPFLDKDEVLKSASKLSNLDLWRQDSDSMKLGLVMAIGSTTLERAGKISTETSMNLRVPYPDILSQCLRSPGMDSLRILTLLALYSLFDPKGVATWSIVGILTRQAAALGLTRTPPEPNSLISHDAELRHRLLWSIFVLDRMVAVSVGQPVGLVEENMDIPQPSITVEEFASPDRVELASLLQLNRHIIQLRQLEQEILSVVYLPNAAEVSKMVAVDRKTIVEQLRSKIEHWYGQGCLVSLPEPDNIPIHNTITWLNARYYNLLILLYYPCHFNSQSRHTQCGESLNFIQKYVHYNRVLLENRQLPLNHITLNRFLPVCLALLYCFGISRRCNCNFAGRSDLPGVINILRQFPPTWRVAHRTASAMEEFGELVATHEGNSSTLLVRATFSDDIPFQSATRTWLKALQKSLLQIVGEALGRSSTYLYIDDWDNVQKSPGSSLGEPSQRESTPTSLDANSWTFTDSFELGFL</sequence>
<dbReference type="GO" id="GO:0006351">
    <property type="term" value="P:DNA-templated transcription"/>
    <property type="evidence" value="ECO:0007669"/>
    <property type="project" value="InterPro"/>
</dbReference>
<evidence type="ECO:0000256" key="4">
    <source>
        <dbReference type="ARBA" id="ARBA00023015"/>
    </source>
</evidence>
<dbReference type="PANTHER" id="PTHR47782">
    <property type="entry name" value="ZN(II)2CYS6 TRANSCRIPTION FACTOR (EUROFUNG)-RELATED"/>
    <property type="match status" value="1"/>
</dbReference>
<keyword evidence="11" id="KW-1185">Reference proteome</keyword>
<proteinExistence type="predicted"/>
<dbReference type="GO" id="GO:0008270">
    <property type="term" value="F:zinc ion binding"/>
    <property type="evidence" value="ECO:0007669"/>
    <property type="project" value="InterPro"/>
</dbReference>
<name>A0A6A6XTL5_9PLEO</name>
<evidence type="ECO:0000259" key="9">
    <source>
        <dbReference type="SMART" id="SM00906"/>
    </source>
</evidence>
<dbReference type="Pfam" id="PF04082">
    <property type="entry name" value="Fungal_trans"/>
    <property type="match status" value="1"/>
</dbReference>
<dbReference type="CDD" id="cd12148">
    <property type="entry name" value="fungal_TF_MHR"/>
    <property type="match status" value="1"/>
</dbReference>
<keyword evidence="3" id="KW-0862">Zinc</keyword>
<dbReference type="SMART" id="SM00906">
    <property type="entry name" value="Fungal_trans"/>
    <property type="match status" value="1"/>
</dbReference>
<dbReference type="GO" id="GO:0045944">
    <property type="term" value="P:positive regulation of transcription by RNA polymerase II"/>
    <property type="evidence" value="ECO:0007669"/>
    <property type="project" value="TreeGrafter"/>
</dbReference>
<dbReference type="OrthoDB" id="2399539at2759"/>
<keyword evidence="4" id="KW-0805">Transcription regulation</keyword>
<protein>
    <recommendedName>
        <fullName evidence="9">Xylanolytic transcriptional activator regulatory domain-containing protein</fullName>
    </recommendedName>
</protein>
<reference evidence="10" key="1">
    <citation type="journal article" date="2020" name="Stud. Mycol.">
        <title>101 Dothideomycetes genomes: a test case for predicting lifestyles and emergence of pathogens.</title>
        <authorList>
            <person name="Haridas S."/>
            <person name="Albert R."/>
            <person name="Binder M."/>
            <person name="Bloem J."/>
            <person name="Labutti K."/>
            <person name="Salamov A."/>
            <person name="Andreopoulos B."/>
            <person name="Baker S."/>
            <person name="Barry K."/>
            <person name="Bills G."/>
            <person name="Bluhm B."/>
            <person name="Cannon C."/>
            <person name="Castanera R."/>
            <person name="Culley D."/>
            <person name="Daum C."/>
            <person name="Ezra D."/>
            <person name="Gonzalez J."/>
            <person name="Henrissat B."/>
            <person name="Kuo A."/>
            <person name="Liang C."/>
            <person name="Lipzen A."/>
            <person name="Lutzoni F."/>
            <person name="Magnuson J."/>
            <person name="Mondo S."/>
            <person name="Nolan M."/>
            <person name="Ohm R."/>
            <person name="Pangilinan J."/>
            <person name="Park H.-J."/>
            <person name="Ramirez L."/>
            <person name="Alfaro M."/>
            <person name="Sun H."/>
            <person name="Tritt A."/>
            <person name="Yoshinaga Y."/>
            <person name="Zwiers L.-H."/>
            <person name="Turgeon B."/>
            <person name="Goodwin S."/>
            <person name="Spatafora J."/>
            <person name="Crous P."/>
            <person name="Grigoriev I."/>
        </authorList>
    </citation>
    <scope>NUCLEOTIDE SEQUENCE</scope>
    <source>
        <strain evidence="10">CBS 109.77</strain>
    </source>
</reference>
<feature type="domain" description="Xylanolytic transcriptional activator regulatory" evidence="9">
    <location>
        <begin position="145"/>
        <end position="219"/>
    </location>
</feature>
<keyword evidence="6" id="KW-0804">Transcription</keyword>
<evidence type="ECO:0000256" key="8">
    <source>
        <dbReference type="SAM" id="MobiDB-lite"/>
    </source>
</evidence>
<dbReference type="Proteomes" id="UP000799757">
    <property type="component" value="Unassembled WGS sequence"/>
</dbReference>
<evidence type="ECO:0000313" key="11">
    <source>
        <dbReference type="Proteomes" id="UP000799757"/>
    </source>
</evidence>
<feature type="region of interest" description="Disordered" evidence="8">
    <location>
        <begin position="486"/>
        <end position="505"/>
    </location>
</feature>
<evidence type="ECO:0000313" key="10">
    <source>
        <dbReference type="EMBL" id="KAF2799749.1"/>
    </source>
</evidence>
<dbReference type="GO" id="GO:0005634">
    <property type="term" value="C:nucleus"/>
    <property type="evidence" value="ECO:0007669"/>
    <property type="project" value="UniProtKB-SubCell"/>
</dbReference>
<evidence type="ECO:0000256" key="6">
    <source>
        <dbReference type="ARBA" id="ARBA00023163"/>
    </source>
</evidence>
<dbReference type="EMBL" id="MU001759">
    <property type="protein sequence ID" value="KAF2799749.1"/>
    <property type="molecule type" value="Genomic_DNA"/>
</dbReference>
<accession>A0A6A6XTL5</accession>
<keyword evidence="2" id="KW-0479">Metal-binding</keyword>
<organism evidence="10 11">
    <name type="scientific">Melanomma pulvis-pyrius CBS 109.77</name>
    <dbReference type="NCBI Taxonomy" id="1314802"/>
    <lineage>
        <taxon>Eukaryota</taxon>
        <taxon>Fungi</taxon>
        <taxon>Dikarya</taxon>
        <taxon>Ascomycota</taxon>
        <taxon>Pezizomycotina</taxon>
        <taxon>Dothideomycetes</taxon>
        <taxon>Pleosporomycetidae</taxon>
        <taxon>Pleosporales</taxon>
        <taxon>Melanommataceae</taxon>
        <taxon>Melanomma</taxon>
    </lineage>
</organism>
<dbReference type="PANTHER" id="PTHR47782:SF7">
    <property type="entry name" value="PROTEIN STB5"/>
    <property type="match status" value="1"/>
</dbReference>
<keyword evidence="5" id="KW-0238">DNA-binding</keyword>
<evidence type="ECO:0000256" key="3">
    <source>
        <dbReference type="ARBA" id="ARBA00022833"/>
    </source>
</evidence>
<gene>
    <name evidence="10" type="ORF">K505DRAFT_294128</name>
</gene>
<keyword evidence="7" id="KW-0539">Nucleus</keyword>
<evidence type="ECO:0000256" key="5">
    <source>
        <dbReference type="ARBA" id="ARBA00023125"/>
    </source>
</evidence>
<evidence type="ECO:0000256" key="2">
    <source>
        <dbReference type="ARBA" id="ARBA00022723"/>
    </source>
</evidence>
<dbReference type="InterPro" id="IPR052202">
    <property type="entry name" value="Yeast_MetPath_Reg"/>
</dbReference>
<dbReference type="AlphaFoldDB" id="A0A6A6XTL5"/>